<protein>
    <submittedName>
        <fullName evidence="4">Cell division protein FtsB</fullName>
    </submittedName>
</protein>
<gene>
    <name evidence="4" type="ORF">HNR06_003108</name>
</gene>
<feature type="compositionally biased region" description="Basic and acidic residues" evidence="2">
    <location>
        <begin position="16"/>
        <end position="27"/>
    </location>
</feature>
<comment type="caution">
    <text evidence="4">The sequence shown here is derived from an EMBL/GenBank/DDBJ whole genome shotgun (WGS) entry which is preliminary data.</text>
</comment>
<evidence type="ECO:0000256" key="3">
    <source>
        <dbReference type="SAM" id="Phobius"/>
    </source>
</evidence>
<keyword evidence="3" id="KW-1133">Transmembrane helix</keyword>
<feature type="transmembrane region" description="Helical" evidence="3">
    <location>
        <begin position="50"/>
        <end position="68"/>
    </location>
</feature>
<evidence type="ECO:0000256" key="2">
    <source>
        <dbReference type="SAM" id="MobiDB-lite"/>
    </source>
</evidence>
<keyword evidence="3" id="KW-0812">Transmembrane</keyword>
<dbReference type="EMBL" id="JACCHL010000001">
    <property type="protein sequence ID" value="NYH53519.1"/>
    <property type="molecule type" value="Genomic_DNA"/>
</dbReference>
<keyword evidence="4" id="KW-0131">Cell cycle</keyword>
<keyword evidence="3" id="KW-0472">Membrane</keyword>
<reference evidence="4 5" key="1">
    <citation type="submission" date="2020-07" db="EMBL/GenBank/DDBJ databases">
        <title>Sequencing the genomes of 1000 actinobacteria strains.</title>
        <authorList>
            <person name="Klenk H.-P."/>
        </authorList>
    </citation>
    <scope>NUCLEOTIDE SEQUENCE [LARGE SCALE GENOMIC DNA]</scope>
    <source>
        <strain evidence="4 5">DSM 45278</strain>
    </source>
</reference>
<sequence length="167" mass="18799">MSRESEQQPSKAKKATKADRPGHDPARRTGPVGTGTGRTPGVRPMLTSRAAILALVVCVIALSLAYPLREYIAQRTHIDQLQEEQARMEETVRELRRREELLSQDSYVEREARVRLHYQYPGETTYIVDRPGTEEGAEADTEPSEPWFAALWRSVEEADSPPPDDGL</sequence>
<evidence type="ECO:0000256" key="1">
    <source>
        <dbReference type="SAM" id="Coils"/>
    </source>
</evidence>
<feature type="region of interest" description="Disordered" evidence="2">
    <location>
        <begin position="1"/>
        <end position="41"/>
    </location>
</feature>
<keyword evidence="4" id="KW-0132">Cell division</keyword>
<evidence type="ECO:0000313" key="4">
    <source>
        <dbReference type="EMBL" id="NYH53519.1"/>
    </source>
</evidence>
<proteinExistence type="predicted"/>
<dbReference type="AlphaFoldDB" id="A0A7Y9XDB7"/>
<dbReference type="InterPro" id="IPR007060">
    <property type="entry name" value="FtsL/DivIC"/>
</dbReference>
<keyword evidence="1" id="KW-0175">Coiled coil</keyword>
<dbReference type="Pfam" id="PF04977">
    <property type="entry name" value="DivIC"/>
    <property type="match status" value="1"/>
</dbReference>
<dbReference type="Proteomes" id="UP000584931">
    <property type="component" value="Unassembled WGS sequence"/>
</dbReference>
<dbReference type="GO" id="GO:0051301">
    <property type="term" value="P:cell division"/>
    <property type="evidence" value="ECO:0007669"/>
    <property type="project" value="UniProtKB-KW"/>
</dbReference>
<evidence type="ECO:0000313" key="5">
    <source>
        <dbReference type="Proteomes" id="UP000584931"/>
    </source>
</evidence>
<organism evidence="4 5">
    <name type="scientific">Nocardiopsis sinuspersici</name>
    <dbReference type="NCBI Taxonomy" id="501010"/>
    <lineage>
        <taxon>Bacteria</taxon>
        <taxon>Bacillati</taxon>
        <taxon>Actinomycetota</taxon>
        <taxon>Actinomycetes</taxon>
        <taxon>Streptosporangiales</taxon>
        <taxon>Nocardiopsidaceae</taxon>
        <taxon>Nocardiopsis</taxon>
    </lineage>
</organism>
<name>A0A7Y9XDB7_9ACTN</name>
<feature type="coiled-coil region" evidence="1">
    <location>
        <begin position="78"/>
        <end position="105"/>
    </location>
</feature>
<accession>A0A7Y9XDB7</accession>